<dbReference type="PANTHER" id="PTHR41775">
    <property type="entry name" value="SECRETED PROTEIN-RELATED"/>
    <property type="match status" value="1"/>
</dbReference>
<feature type="domain" description="CARDB" evidence="1">
    <location>
        <begin position="551"/>
        <end position="631"/>
    </location>
</feature>
<name>A0A6M5YAK5_9BACT</name>
<accession>A0A6M5YAK5</accession>
<dbReference type="Gene3D" id="2.60.40.10">
    <property type="entry name" value="Immunoglobulins"/>
    <property type="match status" value="1"/>
</dbReference>
<dbReference type="SUPFAM" id="SSF55486">
    <property type="entry name" value="Metalloproteases ('zincins'), catalytic domain"/>
    <property type="match status" value="1"/>
</dbReference>
<sequence>MLVIPGRRVPKKDLPPILFRKRVTLDMGDTFFVGAYTKVFLKLRGLTMDDLEFRVPDGPKAGVVSLCRDADYDPTRPDVMLCIGYEPGTYVFQVIERSTNIIMAEQKFRVTTDWPDQKAGPSLSFAGISQEYVSGPAWGGGPAGPQNVNVLPATGTRRLAVLLIDTADGRYTTDVPTLDGIRTRWMNEIINGVSVGGNMVSARQFYREVSYGNFDLSADIFGPVSLPNNWNTYFDTAAGKVGWPLTAFGQAGITAGDSLINYNNYDTIIFVSEQATGSMNAWPYGWGGTFSTAEGSKSLALISMPREWGAGFRSDRSVRATVVHELGHNLGLGDQYKPDAGRNMGNWDPMASEDNLPHFSIAHRMMLGWVQGGWLKTYNFANGGTPINETISLSPIEAGAPPAGRQTGIEVRLADGWNYYVEYRSGQSTHIGDRNLDTNNAVLVTDVDSTPGDAPISRPIILRVPNDSDGDGSVLTNGLDYRETDTTDPTFPTDFKMSVSNITSSKADIKVEYGVNSRPDPAIRPWPAGPGRQWQSPDIEVQNTRNLADPTNWFNVPWAGNPNTVIARVKNNGNLAAPNVRVEFYVKNFNVGGAPETPLPADTRSIPAGGTVNFQTAWNPPGNGHYCIIVRIPGYFLPGPPPVIEMSVFNNEAQSNYDRFISASASPASREITFVEVGNPYDKATRVFVRPGQTNPLYRTYVEHTSLTLEPGETRKVKIMFEYDHTNLYKTPISLGPDGTYDIFNRRQDNRTNPDRIIKKFRPVPNRVGLAAFIDDPNETPPHTVELLSGAQIEVVTGRKTRFEYFYLDGPVGGRIIEDTQSRQAQGVGHGRVLISFRNDEDRDNPRVVYEETRLDWDGRFVVKVPEKALAIKYQTVQGYYLPAPDFGDCYSEVIERRG</sequence>
<evidence type="ECO:0000259" key="1">
    <source>
        <dbReference type="Pfam" id="PF07705"/>
    </source>
</evidence>
<organism evidence="2 3">
    <name type="scientific">Spirosoma taeanense</name>
    <dbReference type="NCBI Taxonomy" id="2735870"/>
    <lineage>
        <taxon>Bacteria</taxon>
        <taxon>Pseudomonadati</taxon>
        <taxon>Bacteroidota</taxon>
        <taxon>Cytophagia</taxon>
        <taxon>Cytophagales</taxon>
        <taxon>Cytophagaceae</taxon>
        <taxon>Spirosoma</taxon>
    </lineage>
</organism>
<gene>
    <name evidence="2" type="ORF">HNV11_18530</name>
</gene>
<protein>
    <recommendedName>
        <fullName evidence="1">CARDB domain-containing protein</fullName>
    </recommendedName>
</protein>
<dbReference type="InterPro" id="IPR011635">
    <property type="entry name" value="CARDB"/>
</dbReference>
<dbReference type="InterPro" id="IPR013783">
    <property type="entry name" value="Ig-like_fold"/>
</dbReference>
<keyword evidence="3" id="KW-1185">Reference proteome</keyword>
<proteinExistence type="predicted"/>
<dbReference type="KEGG" id="stae:HNV11_18530"/>
<dbReference type="Pfam" id="PF07705">
    <property type="entry name" value="CARDB"/>
    <property type="match status" value="1"/>
</dbReference>
<dbReference type="AlphaFoldDB" id="A0A6M5YAK5"/>
<evidence type="ECO:0000313" key="2">
    <source>
        <dbReference type="EMBL" id="QJW91227.1"/>
    </source>
</evidence>
<dbReference type="Proteomes" id="UP000502756">
    <property type="component" value="Chromosome"/>
</dbReference>
<dbReference type="RefSeq" id="WP_171741074.1">
    <property type="nucleotide sequence ID" value="NZ_CP053435.1"/>
</dbReference>
<dbReference type="EMBL" id="CP053435">
    <property type="protein sequence ID" value="QJW91227.1"/>
    <property type="molecule type" value="Genomic_DNA"/>
</dbReference>
<dbReference type="PANTHER" id="PTHR41775:SF1">
    <property type="entry name" value="PEPTIDASE M6-LIKE DOMAIN-CONTAINING PROTEIN"/>
    <property type="match status" value="1"/>
</dbReference>
<reference evidence="2 3" key="1">
    <citation type="submission" date="2020-05" db="EMBL/GenBank/DDBJ databases">
        <title>Genome sequencing of Spirosoma sp. TS118.</title>
        <authorList>
            <person name="Lee J.-H."/>
            <person name="Jeong S."/>
            <person name="Zhao L."/>
            <person name="Jung J.-H."/>
            <person name="Kim M.-K."/>
            <person name="Lim S."/>
        </authorList>
    </citation>
    <scope>NUCLEOTIDE SEQUENCE [LARGE SCALE GENOMIC DNA]</scope>
    <source>
        <strain evidence="2 3">TS118</strain>
    </source>
</reference>
<evidence type="ECO:0000313" key="3">
    <source>
        <dbReference type="Proteomes" id="UP000502756"/>
    </source>
</evidence>